<organism evidence="5 6">
    <name type="scientific">Streptomyces chattanoogensis</name>
    <dbReference type="NCBI Taxonomy" id="66876"/>
    <lineage>
        <taxon>Bacteria</taxon>
        <taxon>Bacillati</taxon>
        <taxon>Actinomycetota</taxon>
        <taxon>Actinomycetes</taxon>
        <taxon>Kitasatosporales</taxon>
        <taxon>Streptomycetaceae</taxon>
        <taxon>Streptomyces</taxon>
    </lineage>
</organism>
<dbReference type="Pfam" id="PF00575">
    <property type="entry name" value="S1"/>
    <property type="match status" value="2"/>
</dbReference>
<dbReference type="PANTHER" id="PTHR10724:SF7">
    <property type="entry name" value="SMALL RIBOSOMAL SUBUNIT PROTEIN BS1C"/>
    <property type="match status" value="1"/>
</dbReference>
<evidence type="ECO:0000259" key="4">
    <source>
        <dbReference type="PROSITE" id="PS50126"/>
    </source>
</evidence>
<feature type="domain" description="S1 motif" evidence="4">
    <location>
        <begin position="431"/>
        <end position="518"/>
    </location>
</feature>
<dbReference type="InterPro" id="IPR003029">
    <property type="entry name" value="S1_domain"/>
</dbReference>
<evidence type="ECO:0000313" key="5">
    <source>
        <dbReference type="EMBL" id="KPC60223.1"/>
    </source>
</evidence>
<evidence type="ECO:0000256" key="3">
    <source>
        <dbReference type="ARBA" id="ARBA00023274"/>
    </source>
</evidence>
<comment type="similarity">
    <text evidence="1">Belongs to the bacterial ribosomal protein bS1 family.</text>
</comment>
<gene>
    <name evidence="5" type="ORF">ADL29_29875</name>
</gene>
<dbReference type="SMART" id="SM00316">
    <property type="entry name" value="S1"/>
    <property type="match status" value="2"/>
</dbReference>
<evidence type="ECO:0000256" key="2">
    <source>
        <dbReference type="ARBA" id="ARBA00022980"/>
    </source>
</evidence>
<dbReference type="SUPFAM" id="SSF50249">
    <property type="entry name" value="Nucleic acid-binding proteins"/>
    <property type="match status" value="2"/>
</dbReference>
<accession>A0A0N0XTR9</accession>
<dbReference type="GO" id="GO:0003729">
    <property type="term" value="F:mRNA binding"/>
    <property type="evidence" value="ECO:0007669"/>
    <property type="project" value="TreeGrafter"/>
</dbReference>
<evidence type="ECO:0000313" key="6">
    <source>
        <dbReference type="Proteomes" id="UP000037982"/>
    </source>
</evidence>
<keyword evidence="2" id="KW-0689">Ribosomal protein</keyword>
<dbReference type="EMBL" id="LGKG01000163">
    <property type="protein sequence ID" value="KPC60223.1"/>
    <property type="molecule type" value="Genomic_DNA"/>
</dbReference>
<feature type="domain" description="S1 motif" evidence="4">
    <location>
        <begin position="341"/>
        <end position="414"/>
    </location>
</feature>
<dbReference type="PROSITE" id="PS50126">
    <property type="entry name" value="S1"/>
    <property type="match status" value="2"/>
</dbReference>
<dbReference type="InterPro" id="IPR012340">
    <property type="entry name" value="NA-bd_OB-fold"/>
</dbReference>
<name>A0A0N0XTR9_9ACTN</name>
<dbReference type="Gene3D" id="2.40.50.140">
    <property type="entry name" value="Nucleic acid-binding proteins"/>
    <property type="match status" value="2"/>
</dbReference>
<dbReference type="RefSeq" id="WP_053926664.1">
    <property type="nucleotide sequence ID" value="NZ_LGKG01000163.1"/>
</dbReference>
<dbReference type="Proteomes" id="UP000037982">
    <property type="component" value="Unassembled WGS sequence"/>
</dbReference>
<dbReference type="PATRIC" id="fig|66876.3.peg.6557"/>
<dbReference type="GO" id="GO:0003735">
    <property type="term" value="F:structural constituent of ribosome"/>
    <property type="evidence" value="ECO:0007669"/>
    <property type="project" value="TreeGrafter"/>
</dbReference>
<protein>
    <recommendedName>
        <fullName evidence="4">S1 motif domain-containing protein</fullName>
    </recommendedName>
</protein>
<reference evidence="6" key="1">
    <citation type="submission" date="2015-07" db="EMBL/GenBank/DDBJ databases">
        <authorList>
            <person name="Ju K.-S."/>
            <person name="Doroghazi J.R."/>
            <person name="Metcalf W.W."/>
        </authorList>
    </citation>
    <scope>NUCLEOTIDE SEQUENCE [LARGE SCALE GENOMIC DNA]</scope>
    <source>
        <strain evidence="6">NRRL ISP-5002</strain>
    </source>
</reference>
<sequence length="529" mass="57891">MATFVYRITSYAPTRRDVARCGGTAVPYGTREQVSAACVAAAAGFALDDGADHLVIDNPMPEGFFSFSNRLAWRRHGLAGLFPPDLSGYHDGAHVPLGTGLGLLRAMLLREGAWCRLHAESGFFLHVGERDDIYVGGTRPFAEAAARARRLGLFVESVERSPYDTGLDETDDQPAADGAFWTQLHCLVAERGGALLEERYVANAYRWHRLTSSSQISAARRALAPRARLTVWPDLTEDIEAVRDAVLRSERLALLVEQAPDGNFRQVRVAEPWMGRTDAAHPQIKAGPGCRAALVPMEPAERRPLLAGVLPDADGVVRARWRTNRTPADERRTFLGSLRDGDVVTGTVASGLDDVGVHVNLDHEWGHGLGFLRVPEMSWEHFESVDDVAPIGRRIRAEVLHVDWQRECVSLSVKALQPDPWRRFVDTHRAGDVVTGTVANSVPFGVFVRLAPGVEGLVHIENPVHVENRVHIENPVHLTESADLGPAGSERTVVAGDEVLVTLLDVDLESRRIRLSLGGRTNEAGPEPT</sequence>
<dbReference type="PANTHER" id="PTHR10724">
    <property type="entry name" value="30S RIBOSOMAL PROTEIN S1"/>
    <property type="match status" value="1"/>
</dbReference>
<keyword evidence="6" id="KW-1185">Reference proteome</keyword>
<dbReference type="AlphaFoldDB" id="A0A0N0XTR9"/>
<evidence type="ECO:0000256" key="1">
    <source>
        <dbReference type="ARBA" id="ARBA00006767"/>
    </source>
</evidence>
<dbReference type="GO" id="GO:0022627">
    <property type="term" value="C:cytosolic small ribosomal subunit"/>
    <property type="evidence" value="ECO:0007669"/>
    <property type="project" value="TreeGrafter"/>
</dbReference>
<comment type="caution">
    <text evidence="5">The sequence shown here is derived from an EMBL/GenBank/DDBJ whole genome shotgun (WGS) entry which is preliminary data.</text>
</comment>
<keyword evidence="3" id="KW-0687">Ribonucleoprotein</keyword>
<dbReference type="InterPro" id="IPR050437">
    <property type="entry name" value="Ribos_protein_bS1-like"/>
</dbReference>
<dbReference type="GO" id="GO:0006412">
    <property type="term" value="P:translation"/>
    <property type="evidence" value="ECO:0007669"/>
    <property type="project" value="TreeGrafter"/>
</dbReference>
<proteinExistence type="inferred from homology"/>